<accession>A0A8B9ZAP3</accession>
<name>A0A8B9ZAP3_9AVES</name>
<reference evidence="2" key="1">
    <citation type="submission" date="2025-08" db="UniProtKB">
        <authorList>
            <consortium name="Ensembl"/>
        </authorList>
    </citation>
    <scope>IDENTIFICATION</scope>
</reference>
<protein>
    <submittedName>
        <fullName evidence="2">Family with sequence similarity 160 member A1</fullName>
    </submittedName>
</protein>
<sequence length="806" mass="90835">SITFWPQKHDPLKNTQAKYGAISPDEASTVQNYVEHMLFLLIEEQAKDASMGPILEFVVSENIMEKLFLWSLRREFTDETKIEQLKMYEMLVTQSHQPLLHHKPILKPLMMLLSSCSGTTTPTVETELVILLNQLCSIIAKDPSILELFFHTSEDQGAANFLIFSLLIPFIHREGTVGQQARDALLFIMSLSAENNVVANHIAENTYFCPVLATGLSGLYSSLPTKLEEKGEEWHCLLKDDWLLSPALVQFMNSLEFCNAVIQVMEQSIQLQRVDGYFVCAIYLHLHYFCLQVTVEEVMTTTAYLDLFLRSVSEPALLKIFLRFILLHRHENVHILDTLTSRINTPFRLCVVSLALFRTLIGLHCEDVMLQLVLRYLIPCNHMMLSQRWAVKERDCYSVSAAKLLALTPVCCSTGITLTLETHGRRWARMGGEGNVVANNKPGKPGLESLFNSFHVSRRSSESICIVEYGRAVDISYLQYLGEAQEAILQCLKDCKVWSALYDGVNPDPDTFIQTLAEENSTDVEYPMFRLQQRAPSTCSSSQVTPFGEKMQLELEWDDSYDTGISPGSDVSSPQPYDDLGSTEMQPPAEPPKHIQEMKKNAIMLIKGSYIEESDFQDDVIVYRLCAQKDTQDNDNSKEKTLNAAREYEVQSQTVVNGPLAKSQLEMDLDEHSKRNSSLTQGVTKEQINQKMIEIDPQPDLELKLSPQEADRNLSVRLLSTDGEDFIAQYDKIIKELDPNSASLEEQKLDTPEPVSPAEEEDDFENFSADTPSADSMSSPFGPKEDVSPKHAVRSQSAPFTGGMSC</sequence>
<dbReference type="InterPro" id="IPR019384">
    <property type="entry name" value="FHIP"/>
</dbReference>
<feature type="compositionally biased region" description="Polar residues" evidence="1">
    <location>
        <begin position="768"/>
        <end position="779"/>
    </location>
</feature>
<dbReference type="AlphaFoldDB" id="A0A8B9ZAP3"/>
<keyword evidence="3" id="KW-1185">Reference proteome</keyword>
<dbReference type="Pfam" id="PF10257">
    <property type="entry name" value="RAI16-like"/>
    <property type="match status" value="1"/>
</dbReference>
<organism evidence="2 3">
    <name type="scientific">Buteo japonicus</name>
    <dbReference type="NCBI Taxonomy" id="224669"/>
    <lineage>
        <taxon>Eukaryota</taxon>
        <taxon>Metazoa</taxon>
        <taxon>Chordata</taxon>
        <taxon>Craniata</taxon>
        <taxon>Vertebrata</taxon>
        <taxon>Euteleostomi</taxon>
        <taxon>Archelosauria</taxon>
        <taxon>Archosauria</taxon>
        <taxon>Dinosauria</taxon>
        <taxon>Saurischia</taxon>
        <taxon>Theropoda</taxon>
        <taxon>Coelurosauria</taxon>
        <taxon>Aves</taxon>
        <taxon>Neognathae</taxon>
        <taxon>Neoaves</taxon>
        <taxon>Telluraves</taxon>
        <taxon>Accipitrimorphae</taxon>
        <taxon>Accipitriformes</taxon>
        <taxon>Accipitridae</taxon>
        <taxon>Accipitrinae</taxon>
        <taxon>Buteo</taxon>
    </lineage>
</organism>
<dbReference type="Proteomes" id="UP000694555">
    <property type="component" value="Unplaced"/>
</dbReference>
<evidence type="ECO:0000313" key="2">
    <source>
        <dbReference type="Ensembl" id="ENSBJAP00000004768.1"/>
    </source>
</evidence>
<feature type="region of interest" description="Disordered" evidence="1">
    <location>
        <begin position="738"/>
        <end position="806"/>
    </location>
</feature>
<dbReference type="Ensembl" id="ENSBJAT00000004908.1">
    <property type="protein sequence ID" value="ENSBJAP00000004768.1"/>
    <property type="gene ID" value="ENSBJAG00000003416.1"/>
</dbReference>
<evidence type="ECO:0000256" key="1">
    <source>
        <dbReference type="SAM" id="MobiDB-lite"/>
    </source>
</evidence>
<evidence type="ECO:0000313" key="3">
    <source>
        <dbReference type="Proteomes" id="UP000694555"/>
    </source>
</evidence>
<feature type="region of interest" description="Disordered" evidence="1">
    <location>
        <begin position="562"/>
        <end position="591"/>
    </location>
</feature>
<proteinExistence type="predicted"/>
<dbReference type="PANTHER" id="PTHR21705:SF6">
    <property type="entry name" value="FHF COMPLEX SUBUNIT HOOK-INTERACTING PROTEIN 1A"/>
    <property type="match status" value="1"/>
</dbReference>
<dbReference type="PANTHER" id="PTHR21705">
    <property type="entry name" value="RAI16 PROTEIN-RELATED"/>
    <property type="match status" value="1"/>
</dbReference>
<reference evidence="2" key="2">
    <citation type="submission" date="2025-09" db="UniProtKB">
        <authorList>
            <consortium name="Ensembl"/>
        </authorList>
    </citation>
    <scope>IDENTIFICATION</scope>
</reference>